<feature type="domain" description="THAP-type" evidence="6">
    <location>
        <begin position="1"/>
        <end position="81"/>
    </location>
</feature>
<name>A0ABM1JAR6_POLDO</name>
<evidence type="ECO:0000256" key="1">
    <source>
        <dbReference type="ARBA" id="ARBA00022723"/>
    </source>
</evidence>
<dbReference type="RefSeq" id="XP_015189554.1">
    <property type="nucleotide sequence ID" value="XM_015334068.1"/>
</dbReference>
<dbReference type="SMART" id="SM00692">
    <property type="entry name" value="DM3"/>
    <property type="match status" value="1"/>
</dbReference>
<dbReference type="InterPro" id="IPR006612">
    <property type="entry name" value="THAP_Znf"/>
</dbReference>
<dbReference type="GeneID" id="107073428"/>
<sequence>MTKFCIVCKKQYVPGDCRSTFHCFPKNNEQRQKWMTVLNIFKYPVNARVCSDHFDSNSYHLHKDNSNHLKKLLSTAVPKLEREAPGDLKNRQTCTNLLQISKETKTANLKNKKVEFVLNVCKAVTLKRKNDCDADVIDLSESKKFCADETGCHAAANNNIITNIKSQNKNEQCCVAVSDNNLKGKCTTLDSQVHEREKLCFVNNAINIPLLDNHCISDHDYCSNTKENKNNNSKRKISTSEVDEILNPNKKLRWKDGQNTIYFTKQNFTSDEAWNNFIKFTIRKKQQILNLQTKVRRKNKIINSLKDVIKVLKETKGASSSRLSTGFS</sequence>
<evidence type="ECO:0000313" key="7">
    <source>
        <dbReference type="Proteomes" id="UP000694924"/>
    </source>
</evidence>
<keyword evidence="7" id="KW-1185">Reference proteome</keyword>
<evidence type="ECO:0000256" key="4">
    <source>
        <dbReference type="ARBA" id="ARBA00023125"/>
    </source>
</evidence>
<dbReference type="InterPro" id="IPR038441">
    <property type="entry name" value="THAP_Znf_sf"/>
</dbReference>
<dbReference type="SMART" id="SM00980">
    <property type="entry name" value="THAP"/>
    <property type="match status" value="1"/>
</dbReference>
<keyword evidence="4 5" id="KW-0238">DNA-binding</keyword>
<keyword evidence="2 5" id="KW-0863">Zinc-finger</keyword>
<proteinExistence type="predicted"/>
<organism evidence="7 8">
    <name type="scientific">Polistes dominula</name>
    <name type="common">European paper wasp</name>
    <name type="synonym">Vespa dominula</name>
    <dbReference type="NCBI Taxonomy" id="743375"/>
    <lineage>
        <taxon>Eukaryota</taxon>
        <taxon>Metazoa</taxon>
        <taxon>Ecdysozoa</taxon>
        <taxon>Arthropoda</taxon>
        <taxon>Hexapoda</taxon>
        <taxon>Insecta</taxon>
        <taxon>Pterygota</taxon>
        <taxon>Neoptera</taxon>
        <taxon>Endopterygota</taxon>
        <taxon>Hymenoptera</taxon>
        <taxon>Apocrita</taxon>
        <taxon>Aculeata</taxon>
        <taxon>Vespoidea</taxon>
        <taxon>Vespidae</taxon>
        <taxon>Polistinae</taxon>
        <taxon>Polistini</taxon>
        <taxon>Polistes</taxon>
    </lineage>
</organism>
<keyword evidence="3" id="KW-0862">Zinc</keyword>
<dbReference type="Gene3D" id="6.20.210.20">
    <property type="entry name" value="THAP domain"/>
    <property type="match status" value="1"/>
</dbReference>
<evidence type="ECO:0000256" key="5">
    <source>
        <dbReference type="PROSITE-ProRule" id="PRU00309"/>
    </source>
</evidence>
<evidence type="ECO:0000313" key="8">
    <source>
        <dbReference type="RefSeq" id="XP_015189554.1"/>
    </source>
</evidence>
<evidence type="ECO:0000259" key="6">
    <source>
        <dbReference type="PROSITE" id="PS50950"/>
    </source>
</evidence>
<dbReference type="SUPFAM" id="SSF57716">
    <property type="entry name" value="Glucocorticoid receptor-like (DNA-binding domain)"/>
    <property type="match status" value="1"/>
</dbReference>
<evidence type="ECO:0000256" key="3">
    <source>
        <dbReference type="ARBA" id="ARBA00022833"/>
    </source>
</evidence>
<reference evidence="8" key="1">
    <citation type="submission" date="2025-08" db="UniProtKB">
        <authorList>
            <consortium name="RefSeq"/>
        </authorList>
    </citation>
    <scope>IDENTIFICATION</scope>
    <source>
        <tissue evidence="8">Whole body</tissue>
    </source>
</reference>
<accession>A0ABM1JAR6</accession>
<gene>
    <name evidence="8" type="primary">LOC107073428</name>
</gene>
<evidence type="ECO:0000256" key="2">
    <source>
        <dbReference type="ARBA" id="ARBA00022771"/>
    </source>
</evidence>
<dbReference type="PROSITE" id="PS50950">
    <property type="entry name" value="ZF_THAP"/>
    <property type="match status" value="1"/>
</dbReference>
<dbReference type="Pfam" id="PF05485">
    <property type="entry name" value="THAP"/>
    <property type="match status" value="1"/>
</dbReference>
<protein>
    <submittedName>
        <fullName evidence="8">Uncharacterized protein LOC107073428 isoform X1</fullName>
    </submittedName>
</protein>
<keyword evidence="1" id="KW-0479">Metal-binding</keyword>
<dbReference type="Proteomes" id="UP000694924">
    <property type="component" value="Unplaced"/>
</dbReference>